<dbReference type="Gene3D" id="3.30.420.10">
    <property type="entry name" value="Ribonuclease H-like superfamily/Ribonuclease H"/>
    <property type="match status" value="1"/>
</dbReference>
<dbReference type="InterPro" id="IPR036397">
    <property type="entry name" value="RNaseH_sf"/>
</dbReference>
<feature type="domain" description="RNase H type-1" evidence="1">
    <location>
        <begin position="242"/>
        <end position="374"/>
    </location>
</feature>
<evidence type="ECO:0000259" key="1">
    <source>
        <dbReference type="PROSITE" id="PS50879"/>
    </source>
</evidence>
<dbReference type="InterPro" id="IPR002156">
    <property type="entry name" value="RNaseH_domain"/>
</dbReference>
<evidence type="ECO:0000313" key="2">
    <source>
        <dbReference type="EMBL" id="KKL88214.1"/>
    </source>
</evidence>
<reference evidence="2" key="1">
    <citation type="journal article" date="2015" name="Nature">
        <title>Complex archaea that bridge the gap between prokaryotes and eukaryotes.</title>
        <authorList>
            <person name="Spang A."/>
            <person name="Saw J.H."/>
            <person name="Jorgensen S.L."/>
            <person name="Zaremba-Niedzwiedzka K."/>
            <person name="Martijn J."/>
            <person name="Lind A.E."/>
            <person name="van Eijk R."/>
            <person name="Schleper C."/>
            <person name="Guy L."/>
            <person name="Ettema T.J."/>
        </authorList>
    </citation>
    <scope>NUCLEOTIDE SEQUENCE</scope>
</reference>
<organism evidence="2">
    <name type="scientific">marine sediment metagenome</name>
    <dbReference type="NCBI Taxonomy" id="412755"/>
    <lineage>
        <taxon>unclassified sequences</taxon>
        <taxon>metagenomes</taxon>
        <taxon>ecological metagenomes</taxon>
    </lineage>
</organism>
<gene>
    <name evidence="2" type="ORF">LCGC14_1926930</name>
</gene>
<sequence length="374" mass="44789">MTDWNKKIDMKYVMFAKKLLKNPLFESNIPIFHRKDDENYIIDNVRITGYTVKDKKMKGGTEDRGAIFCVMEHDMIQLGKTYYPPPRFSIPKSQLESFETDELNYPQRLIITEWAFEHSYTMPFNKVYEHWGRMMKSMCERYRMRCWDYAPMYTYSPYRNIIDELHKQKIREEIKNYKKKRGFSVEGKNDSKSEVVHKKYDENNVWEETKQTVSNSITNHRNSDAIKKNKKINNKRVEPFRKNALYIFYTNGSGNIMNNKKQKDSAHFSIYLKNTEERWKRREDKLTGNQAELLGVMSAISIANERQYKNIKILTDSNNVVNWVNKKPNSNEYLWDAKHPNIIKYVKRLREMVSMIPNLQIKHVKREVNFAHAI</sequence>
<dbReference type="EMBL" id="LAZR01020629">
    <property type="protein sequence ID" value="KKL88214.1"/>
    <property type="molecule type" value="Genomic_DNA"/>
</dbReference>
<protein>
    <recommendedName>
        <fullName evidence="1">RNase H type-1 domain-containing protein</fullName>
    </recommendedName>
</protein>
<dbReference type="GO" id="GO:0004523">
    <property type="term" value="F:RNA-DNA hybrid ribonuclease activity"/>
    <property type="evidence" value="ECO:0007669"/>
    <property type="project" value="InterPro"/>
</dbReference>
<dbReference type="SUPFAM" id="SSF53098">
    <property type="entry name" value="Ribonuclease H-like"/>
    <property type="match status" value="1"/>
</dbReference>
<dbReference type="Pfam" id="PF13456">
    <property type="entry name" value="RVT_3"/>
    <property type="match status" value="1"/>
</dbReference>
<accession>A0A0F9FP15</accession>
<proteinExistence type="predicted"/>
<dbReference type="PROSITE" id="PS50879">
    <property type="entry name" value="RNASE_H_1"/>
    <property type="match status" value="1"/>
</dbReference>
<comment type="caution">
    <text evidence="2">The sequence shown here is derived from an EMBL/GenBank/DDBJ whole genome shotgun (WGS) entry which is preliminary data.</text>
</comment>
<dbReference type="AlphaFoldDB" id="A0A0F9FP15"/>
<dbReference type="InterPro" id="IPR012337">
    <property type="entry name" value="RNaseH-like_sf"/>
</dbReference>
<name>A0A0F9FP15_9ZZZZ</name>
<dbReference type="GO" id="GO:0003676">
    <property type="term" value="F:nucleic acid binding"/>
    <property type="evidence" value="ECO:0007669"/>
    <property type="project" value="InterPro"/>
</dbReference>